<feature type="transmembrane region" description="Helical" evidence="12">
    <location>
        <begin position="309"/>
        <end position="337"/>
    </location>
</feature>
<evidence type="ECO:0000256" key="7">
    <source>
        <dbReference type="ARBA" id="ARBA00022692"/>
    </source>
</evidence>
<dbReference type="PANTHER" id="PTHR32196:SF32">
    <property type="entry name" value="XYLOSE TRANSPORT SYSTEM PERMEASE PROTEIN XYLH"/>
    <property type="match status" value="1"/>
</dbReference>
<evidence type="ECO:0000256" key="1">
    <source>
        <dbReference type="ARBA" id="ARBA00004429"/>
    </source>
</evidence>
<evidence type="ECO:0000256" key="2">
    <source>
        <dbReference type="ARBA" id="ARBA00007942"/>
    </source>
</evidence>
<comment type="subcellular location">
    <subcellularLocation>
        <location evidence="1">Cell inner membrane</location>
        <topology evidence="1">Multi-pass membrane protein</topology>
    </subcellularLocation>
</comment>
<keyword evidence="4" id="KW-1003">Cell membrane</keyword>
<evidence type="ECO:0000256" key="11">
    <source>
        <dbReference type="ARBA" id="ARBA00035686"/>
    </source>
</evidence>
<evidence type="ECO:0000256" key="5">
    <source>
        <dbReference type="ARBA" id="ARBA00022519"/>
    </source>
</evidence>
<comment type="function">
    <text evidence="10">Part of the binding-protein-dependent transport system for D-xylose. Probably responsible for the translocation of the substrate across the membrane.</text>
</comment>
<dbReference type="Proteomes" id="UP000184123">
    <property type="component" value="Unassembled WGS sequence"/>
</dbReference>
<reference evidence="13 16" key="2">
    <citation type="submission" date="2019-07" db="EMBL/GenBank/DDBJ databases">
        <title>Whole genome shotgun sequence of Halomonas cupida NBRC 102219.</title>
        <authorList>
            <person name="Hosoyama A."/>
            <person name="Uohara A."/>
            <person name="Ohji S."/>
            <person name="Ichikawa N."/>
        </authorList>
    </citation>
    <scope>NUCLEOTIDE SEQUENCE [LARGE SCALE GENOMIC DNA]</scope>
    <source>
        <strain evidence="13 16">NBRC 102219</strain>
    </source>
</reference>
<evidence type="ECO:0000256" key="6">
    <source>
        <dbReference type="ARBA" id="ARBA00022597"/>
    </source>
</evidence>
<protein>
    <recommendedName>
        <fullName evidence="11">Xylose transport system permease protein XylH</fullName>
    </recommendedName>
</protein>
<keyword evidence="7 12" id="KW-0812">Transmembrane</keyword>
<dbReference type="AlphaFoldDB" id="A0A1M6ZDW9"/>
<feature type="transmembrane region" description="Helical" evidence="12">
    <location>
        <begin position="36"/>
        <end position="58"/>
    </location>
</feature>
<evidence type="ECO:0000256" key="4">
    <source>
        <dbReference type="ARBA" id="ARBA00022475"/>
    </source>
</evidence>
<proteinExistence type="inferred from homology"/>
<accession>A0A1M6ZDW9</accession>
<keyword evidence="9 12" id="KW-0472">Membrane</keyword>
<feature type="transmembrane region" description="Helical" evidence="12">
    <location>
        <begin position="269"/>
        <end position="288"/>
    </location>
</feature>
<dbReference type="CDD" id="cd06579">
    <property type="entry name" value="TM_PBP1_transp_AraH_like"/>
    <property type="match status" value="1"/>
</dbReference>
<feature type="transmembrane region" description="Helical" evidence="12">
    <location>
        <begin position="224"/>
        <end position="249"/>
    </location>
</feature>
<dbReference type="PANTHER" id="PTHR32196">
    <property type="entry name" value="ABC TRANSPORTER PERMEASE PROTEIN YPHD-RELATED-RELATED"/>
    <property type="match status" value="1"/>
</dbReference>
<keyword evidence="3" id="KW-0813">Transport</keyword>
<dbReference type="OrthoDB" id="5422926at2"/>
<feature type="transmembrane region" description="Helical" evidence="12">
    <location>
        <begin position="116"/>
        <end position="134"/>
    </location>
</feature>
<reference evidence="14 15" key="1">
    <citation type="submission" date="2016-11" db="EMBL/GenBank/DDBJ databases">
        <authorList>
            <person name="Jaros S."/>
            <person name="Januszkiewicz K."/>
            <person name="Wedrychowicz H."/>
        </authorList>
    </citation>
    <scope>NUCLEOTIDE SEQUENCE [LARGE SCALE GENOMIC DNA]</scope>
    <source>
        <strain evidence="14 15">DSM 4740</strain>
    </source>
</reference>
<feature type="transmembrane region" description="Helical" evidence="12">
    <location>
        <begin position="146"/>
        <end position="164"/>
    </location>
</feature>
<keyword evidence="8 12" id="KW-1133">Transmembrane helix</keyword>
<keyword evidence="6" id="KW-0762">Sugar transport</keyword>
<dbReference type="Proteomes" id="UP000321726">
    <property type="component" value="Unassembled WGS sequence"/>
</dbReference>
<evidence type="ECO:0000256" key="10">
    <source>
        <dbReference type="ARBA" id="ARBA00035611"/>
    </source>
</evidence>
<sequence length="376" mass="39601">MQSNTPPQSSTPVAEQQDERIQRVPFWKKALSRPELGALAGTVLVLAFFIVSSSGTGMFTPAGIVNFLEVSAQLGIIATAAALLMIGGEFDLSIGSMIGLAGILIAIPAVEYGWPLWAAMLLAFSCAALVGWINGNLVNRTGLPSFIVTLGFLFILRGMAIGISRLLTGRTQIGGIHDHMAGDWFAALFSGEVATGLFAWMAGQGWIATNFAGNPVVTGIPVSIVWWLGLTAVATWVLLCTPYGNWIFASGGDANAARNSGVPVHRVKISLFMFTALSATVFACLQVMDTGSADTIRGLLKELEAIIAVVIGGALLTGGYGSAIGAALGALIFGLVQMGIFYTGVNTDWFQVFLGAMLLIAVLFNNFMRKKAMEAK</sequence>
<dbReference type="GO" id="GO:0005886">
    <property type="term" value="C:plasma membrane"/>
    <property type="evidence" value="ECO:0007669"/>
    <property type="project" value="UniProtKB-SubCell"/>
</dbReference>
<evidence type="ECO:0000313" key="14">
    <source>
        <dbReference type="EMBL" id="SHL28574.1"/>
    </source>
</evidence>
<evidence type="ECO:0000313" key="13">
    <source>
        <dbReference type="EMBL" id="GEN24409.1"/>
    </source>
</evidence>
<evidence type="ECO:0000256" key="9">
    <source>
        <dbReference type="ARBA" id="ARBA00023136"/>
    </source>
</evidence>
<dbReference type="STRING" id="44933.SAMN05660971_00069"/>
<evidence type="ECO:0000256" key="12">
    <source>
        <dbReference type="SAM" id="Phobius"/>
    </source>
</evidence>
<organism evidence="14 15">
    <name type="scientific">Halomonas cupida</name>
    <dbReference type="NCBI Taxonomy" id="44933"/>
    <lineage>
        <taxon>Bacteria</taxon>
        <taxon>Pseudomonadati</taxon>
        <taxon>Pseudomonadota</taxon>
        <taxon>Gammaproteobacteria</taxon>
        <taxon>Oceanospirillales</taxon>
        <taxon>Halomonadaceae</taxon>
        <taxon>Halomonas</taxon>
    </lineage>
</organism>
<keyword evidence="16" id="KW-1185">Reference proteome</keyword>
<feature type="transmembrane region" description="Helical" evidence="12">
    <location>
        <begin position="92"/>
        <end position="110"/>
    </location>
</feature>
<gene>
    <name evidence="13" type="ORF">HCU01_23580</name>
    <name evidence="14" type="ORF">SAMN05660971_00069</name>
</gene>
<dbReference type="InterPro" id="IPR001851">
    <property type="entry name" value="ABC_transp_permease"/>
</dbReference>
<feature type="transmembrane region" description="Helical" evidence="12">
    <location>
        <begin position="184"/>
        <end position="203"/>
    </location>
</feature>
<dbReference type="GO" id="GO:0022857">
    <property type="term" value="F:transmembrane transporter activity"/>
    <property type="evidence" value="ECO:0007669"/>
    <property type="project" value="InterPro"/>
</dbReference>
<feature type="transmembrane region" description="Helical" evidence="12">
    <location>
        <begin position="64"/>
        <end position="85"/>
    </location>
</feature>
<dbReference type="Pfam" id="PF02653">
    <property type="entry name" value="BPD_transp_2"/>
    <property type="match status" value="1"/>
</dbReference>
<dbReference type="RefSeq" id="WP_073433049.1">
    <property type="nucleotide sequence ID" value="NZ_BJXU01000091.1"/>
</dbReference>
<evidence type="ECO:0000256" key="8">
    <source>
        <dbReference type="ARBA" id="ARBA00022989"/>
    </source>
</evidence>
<feature type="transmembrane region" description="Helical" evidence="12">
    <location>
        <begin position="349"/>
        <end position="368"/>
    </location>
</feature>
<name>A0A1M6ZDW9_9GAMM</name>
<dbReference type="EMBL" id="FRCA01000001">
    <property type="protein sequence ID" value="SHL28574.1"/>
    <property type="molecule type" value="Genomic_DNA"/>
</dbReference>
<dbReference type="EMBL" id="BJXU01000091">
    <property type="protein sequence ID" value="GEN24409.1"/>
    <property type="molecule type" value="Genomic_DNA"/>
</dbReference>
<evidence type="ECO:0000313" key="15">
    <source>
        <dbReference type="Proteomes" id="UP000184123"/>
    </source>
</evidence>
<evidence type="ECO:0000313" key="16">
    <source>
        <dbReference type="Proteomes" id="UP000321726"/>
    </source>
</evidence>
<comment type="similarity">
    <text evidence="2">Belongs to the binding-protein-dependent transport system permease family. AraH/RbsC subfamily.</text>
</comment>
<keyword evidence="5" id="KW-0997">Cell inner membrane</keyword>
<evidence type="ECO:0000256" key="3">
    <source>
        <dbReference type="ARBA" id="ARBA00022448"/>
    </source>
</evidence>